<sequence>MNTYVWSVILFGAVVTVIPRILPITIMSKIKLHPKLEEFLKYIPISILSSLIAVEAFTVDNKFSILGNEMEILALVPTIIVGLIKRNLLLTVVVGMISIAVLRIIY</sequence>
<dbReference type="Proteomes" id="UP000474042">
    <property type="component" value="Unassembled WGS sequence"/>
</dbReference>
<dbReference type="Proteomes" id="UP000515243">
    <property type="component" value="Chromosome 2"/>
</dbReference>
<keyword evidence="1" id="KW-0472">Membrane</keyword>
<dbReference type="EMBL" id="BKBC01000008">
    <property type="protein sequence ID" value="GEQ20386.1"/>
    <property type="molecule type" value="Genomic_DNA"/>
</dbReference>
<dbReference type="InterPro" id="IPR008407">
    <property type="entry name" value="Brnchd-chn_aa_trnsp_AzlD"/>
</dbReference>
<name>A0A3R9EPK7_CLOBU</name>
<evidence type="ECO:0000313" key="4">
    <source>
        <dbReference type="EMBL" id="QMW92977.1"/>
    </source>
</evidence>
<dbReference type="Proteomes" id="UP000321089">
    <property type="component" value="Unassembled WGS sequence"/>
</dbReference>
<keyword evidence="1" id="KW-1133">Transmembrane helix</keyword>
<protein>
    <submittedName>
        <fullName evidence="3">AzlD domain-containing protein</fullName>
    </submittedName>
    <submittedName>
        <fullName evidence="2">Branched-chain amino acid permease</fullName>
    </submittedName>
</protein>
<evidence type="ECO:0000313" key="7">
    <source>
        <dbReference type="Proteomes" id="UP000515243"/>
    </source>
</evidence>
<dbReference type="GeneID" id="92946270"/>
<feature type="transmembrane region" description="Helical" evidence="1">
    <location>
        <begin position="39"/>
        <end position="57"/>
    </location>
</feature>
<evidence type="ECO:0000313" key="2">
    <source>
        <dbReference type="EMBL" id="GEQ20386.1"/>
    </source>
</evidence>
<feature type="transmembrane region" description="Helical" evidence="1">
    <location>
        <begin position="6"/>
        <end position="27"/>
    </location>
</feature>
<dbReference type="KEGG" id="cbut:ATN24_19055"/>
<evidence type="ECO:0000313" key="5">
    <source>
        <dbReference type="Proteomes" id="UP000321089"/>
    </source>
</evidence>
<dbReference type="Pfam" id="PF05437">
    <property type="entry name" value="AzlD"/>
    <property type="match status" value="1"/>
</dbReference>
<reference evidence="2 5" key="2">
    <citation type="submission" date="2019-07" db="EMBL/GenBank/DDBJ databases">
        <title>Whole genome shotgun sequence of Clostridium butyricum NBRC 3858.</title>
        <authorList>
            <person name="Hosoyama A."/>
            <person name="Uohara A."/>
            <person name="Ohji S."/>
            <person name="Ichikawa N."/>
        </authorList>
    </citation>
    <scope>NUCLEOTIDE SEQUENCE [LARGE SCALE GENOMIC DNA]</scope>
    <source>
        <strain evidence="2 5">NBRC 3858</strain>
    </source>
</reference>
<dbReference type="EMBL" id="CP040627">
    <property type="protein sequence ID" value="QMW92977.1"/>
    <property type="molecule type" value="Genomic_DNA"/>
</dbReference>
<dbReference type="EMBL" id="WOFV02000094">
    <property type="protein sequence ID" value="NAS19707.1"/>
    <property type="molecule type" value="Genomic_DNA"/>
</dbReference>
<evidence type="ECO:0000313" key="3">
    <source>
        <dbReference type="EMBL" id="NAS19707.1"/>
    </source>
</evidence>
<proteinExistence type="predicted"/>
<evidence type="ECO:0000256" key="1">
    <source>
        <dbReference type="SAM" id="Phobius"/>
    </source>
</evidence>
<gene>
    <name evidence="2" type="ORF">CBU02nite_08920</name>
    <name evidence="4" type="ORF">FF104_18825</name>
    <name evidence="3" type="ORF">GND98_018115</name>
</gene>
<dbReference type="AlphaFoldDB" id="A0A3R9EPK7"/>
<organism evidence="2 5">
    <name type="scientific">Clostridium butyricum</name>
    <dbReference type="NCBI Taxonomy" id="1492"/>
    <lineage>
        <taxon>Bacteria</taxon>
        <taxon>Bacillati</taxon>
        <taxon>Bacillota</taxon>
        <taxon>Clostridia</taxon>
        <taxon>Eubacteriales</taxon>
        <taxon>Clostridiaceae</taxon>
        <taxon>Clostridium</taxon>
    </lineage>
</organism>
<feature type="transmembrane region" description="Helical" evidence="1">
    <location>
        <begin position="88"/>
        <end position="105"/>
    </location>
</feature>
<accession>A0A3R9EPK7</accession>
<reference evidence="3 6" key="3">
    <citation type="submission" date="2020-01" db="EMBL/GenBank/DDBJ databases">
        <title>Genome sequence of a 1,3-propanediol producer, Clostridium butyricum S3.</title>
        <authorList>
            <person name="Zhou J."/>
        </authorList>
    </citation>
    <scope>NUCLEOTIDE SEQUENCE [LARGE SCALE GENOMIC DNA]</scope>
    <source>
        <strain evidence="3 6">S3</strain>
    </source>
</reference>
<keyword evidence="1" id="KW-0812">Transmembrane</keyword>
<reference evidence="4 7" key="1">
    <citation type="submission" date="2019-05" db="EMBL/GenBank/DDBJ databases">
        <authorList>
            <person name="Schori C."/>
            <person name="Ahrens C."/>
        </authorList>
    </citation>
    <scope>NUCLEOTIDE SEQUENCE [LARGE SCALE GENOMIC DNA]</scope>
    <source>
        <strain evidence="4 7">DSM 10702</strain>
    </source>
</reference>
<dbReference type="RefSeq" id="WP_024041207.1">
    <property type="nucleotide sequence ID" value="NZ_AP019717.1"/>
</dbReference>
<dbReference type="OrthoDB" id="9811308at2"/>
<evidence type="ECO:0000313" key="6">
    <source>
        <dbReference type="Proteomes" id="UP000474042"/>
    </source>
</evidence>